<dbReference type="SUPFAM" id="SSF56935">
    <property type="entry name" value="Porins"/>
    <property type="match status" value="1"/>
</dbReference>
<accession>A0A4Q7W049</accession>
<dbReference type="EMBL" id="SHKP01000004">
    <property type="protein sequence ID" value="RZU02541.1"/>
    <property type="molecule type" value="Genomic_DNA"/>
</dbReference>
<evidence type="ECO:0000256" key="8">
    <source>
        <dbReference type="ARBA" id="ARBA00023170"/>
    </source>
</evidence>
<dbReference type="PANTHER" id="PTHR30069">
    <property type="entry name" value="TONB-DEPENDENT OUTER MEMBRANE RECEPTOR"/>
    <property type="match status" value="1"/>
</dbReference>
<feature type="domain" description="TonB-dependent receptor plug" evidence="14">
    <location>
        <begin position="53"/>
        <end position="154"/>
    </location>
</feature>
<dbReference type="PROSITE" id="PS51257">
    <property type="entry name" value="PROKAR_LIPOPROTEIN"/>
    <property type="match status" value="1"/>
</dbReference>
<proteinExistence type="inferred from homology"/>
<gene>
    <name evidence="15" type="ORF">EV670_0569</name>
</gene>
<dbReference type="PANTHER" id="PTHR30069:SF40">
    <property type="entry name" value="TONB-DEPENDENT RECEPTOR NMB0964-RELATED"/>
    <property type="match status" value="1"/>
</dbReference>
<feature type="chain" id="PRO_5020344166" evidence="12">
    <location>
        <begin position="28"/>
        <end position="682"/>
    </location>
</feature>
<protein>
    <submittedName>
        <fullName evidence="15">Iron complex outermembrane receptor protein</fullName>
    </submittedName>
</protein>
<dbReference type="Pfam" id="PF07715">
    <property type="entry name" value="Plug"/>
    <property type="match status" value="1"/>
</dbReference>
<name>A0A4Q7W049_9BURK</name>
<keyword evidence="5 10" id="KW-0812">Transmembrane</keyword>
<evidence type="ECO:0000256" key="10">
    <source>
        <dbReference type="PROSITE-ProRule" id="PRU01360"/>
    </source>
</evidence>
<dbReference type="PROSITE" id="PS52016">
    <property type="entry name" value="TONB_DEPENDENT_REC_3"/>
    <property type="match status" value="1"/>
</dbReference>
<keyword evidence="7 10" id="KW-0472">Membrane</keyword>
<evidence type="ECO:0000256" key="3">
    <source>
        <dbReference type="ARBA" id="ARBA00022448"/>
    </source>
</evidence>
<evidence type="ECO:0000256" key="11">
    <source>
        <dbReference type="RuleBase" id="RU003357"/>
    </source>
</evidence>
<evidence type="ECO:0000256" key="12">
    <source>
        <dbReference type="SAM" id="SignalP"/>
    </source>
</evidence>
<evidence type="ECO:0000313" key="15">
    <source>
        <dbReference type="EMBL" id="RZU02541.1"/>
    </source>
</evidence>
<reference evidence="15 16" key="1">
    <citation type="submission" date="2019-02" db="EMBL/GenBank/DDBJ databases">
        <title>Genomic Encyclopedia of Type Strains, Phase IV (KMG-IV): sequencing the most valuable type-strain genomes for metagenomic binning, comparative biology and taxonomic classification.</title>
        <authorList>
            <person name="Goeker M."/>
        </authorList>
    </citation>
    <scope>NUCLEOTIDE SEQUENCE [LARGE SCALE GENOMIC DNA]</scope>
    <source>
        <strain evidence="15 16">DSM 19570</strain>
    </source>
</reference>
<keyword evidence="12" id="KW-0732">Signal</keyword>
<sequence>MPTPPFRPPLRSVLALAVLGAACAVRAQDAAAAAATLAPVLVTGNPLAADALATPASVLTGTELVLRRGSTLGDTLGSLPGVSSSYFGPNANRPVIRGFDGDRIRVLNNAGASLDASSLSFDHAVPLDPLLVTRLEVLRGPAALLYGGSAVGGVVNAIDNRIPREPQPGVSGVAEARGGGAARERAAVGAVDAGGEGFALHADAFARRTDDLRTPDYKRPDGAGGFTRENRIINSTSEGRGGALGGSWVGSRGYLGLAWDSYRNDYGVVAEEDILIKMQRDKLALAGEYRFNDGFVRKISGRVQRTDYQHEEVEGTGEVGTTFENKGTDSRFELEHAAIGALKGVIGLQTEDSDFSALGDEAFVPSTGTRQFAGFVFEELGVGEAKISFGGRIERTTVDSAGDADPAEPKFGDPQSRRFTTGSAALGGLWPLAGGWQASANLAYTERAPTLYELYANGVHAATGTFERGSLDQHKERGSNLDLGLQWSTSPHSSVKASLFASDFSNYIALLATGEPDFIDADSGESFPVYAFQGVRARFVGGELEARWRLLDAGRTLDLDGQLDWVRADNRTSGEPLPRIAPLRAALGASWGFAEDWLLRGEVRHAARQSRVPSDDVATPSYTLLNLALSKSFGLGGAAGLAYLKLDNLTDELAFNASTIGTVRPLAPLGGRALSAGLRLSF</sequence>
<organism evidence="15 16">
    <name type="scientific">Rivibacter subsaxonicus</name>
    <dbReference type="NCBI Taxonomy" id="457575"/>
    <lineage>
        <taxon>Bacteria</taxon>
        <taxon>Pseudomonadati</taxon>
        <taxon>Pseudomonadota</taxon>
        <taxon>Betaproteobacteria</taxon>
        <taxon>Burkholderiales</taxon>
        <taxon>Rivibacter</taxon>
    </lineage>
</organism>
<dbReference type="Pfam" id="PF00593">
    <property type="entry name" value="TonB_dep_Rec_b-barrel"/>
    <property type="match status" value="1"/>
</dbReference>
<dbReference type="GO" id="GO:0009279">
    <property type="term" value="C:cell outer membrane"/>
    <property type="evidence" value="ECO:0007669"/>
    <property type="project" value="UniProtKB-SubCell"/>
</dbReference>
<evidence type="ECO:0000256" key="9">
    <source>
        <dbReference type="ARBA" id="ARBA00023237"/>
    </source>
</evidence>
<feature type="signal peptide" evidence="12">
    <location>
        <begin position="1"/>
        <end position="27"/>
    </location>
</feature>
<comment type="subcellular location">
    <subcellularLocation>
        <location evidence="1 10">Cell outer membrane</location>
        <topology evidence="1 10">Multi-pass membrane protein</topology>
    </subcellularLocation>
</comment>
<evidence type="ECO:0000259" key="13">
    <source>
        <dbReference type="Pfam" id="PF00593"/>
    </source>
</evidence>
<dbReference type="InterPro" id="IPR000531">
    <property type="entry name" value="Beta-barrel_TonB"/>
</dbReference>
<dbReference type="InterPro" id="IPR037066">
    <property type="entry name" value="Plug_dom_sf"/>
</dbReference>
<dbReference type="Proteomes" id="UP000293671">
    <property type="component" value="Unassembled WGS sequence"/>
</dbReference>
<comment type="similarity">
    <text evidence="2 10 11">Belongs to the TonB-dependent receptor family.</text>
</comment>
<evidence type="ECO:0000256" key="4">
    <source>
        <dbReference type="ARBA" id="ARBA00022452"/>
    </source>
</evidence>
<evidence type="ECO:0000256" key="5">
    <source>
        <dbReference type="ARBA" id="ARBA00022692"/>
    </source>
</evidence>
<dbReference type="InterPro" id="IPR039426">
    <property type="entry name" value="TonB-dep_rcpt-like"/>
</dbReference>
<dbReference type="GO" id="GO:0044718">
    <property type="term" value="P:siderophore transmembrane transport"/>
    <property type="evidence" value="ECO:0007669"/>
    <property type="project" value="TreeGrafter"/>
</dbReference>
<feature type="domain" description="TonB-dependent receptor-like beta-barrel" evidence="13">
    <location>
        <begin position="243"/>
        <end position="648"/>
    </location>
</feature>
<keyword evidence="16" id="KW-1185">Reference proteome</keyword>
<dbReference type="InterPro" id="IPR036942">
    <property type="entry name" value="Beta-barrel_TonB_sf"/>
</dbReference>
<dbReference type="Gene3D" id="2.40.170.20">
    <property type="entry name" value="TonB-dependent receptor, beta-barrel domain"/>
    <property type="match status" value="1"/>
</dbReference>
<dbReference type="GO" id="GO:0015344">
    <property type="term" value="F:siderophore uptake transmembrane transporter activity"/>
    <property type="evidence" value="ECO:0007669"/>
    <property type="project" value="TreeGrafter"/>
</dbReference>
<comment type="caution">
    <text evidence="15">The sequence shown here is derived from an EMBL/GenBank/DDBJ whole genome shotgun (WGS) entry which is preliminary data.</text>
</comment>
<evidence type="ECO:0000256" key="7">
    <source>
        <dbReference type="ARBA" id="ARBA00023136"/>
    </source>
</evidence>
<dbReference type="Gene3D" id="2.170.130.10">
    <property type="entry name" value="TonB-dependent receptor, plug domain"/>
    <property type="match status" value="1"/>
</dbReference>
<keyword evidence="6 11" id="KW-0798">TonB box</keyword>
<dbReference type="InterPro" id="IPR012910">
    <property type="entry name" value="Plug_dom"/>
</dbReference>
<evidence type="ECO:0000256" key="2">
    <source>
        <dbReference type="ARBA" id="ARBA00009810"/>
    </source>
</evidence>
<evidence type="ECO:0000259" key="14">
    <source>
        <dbReference type="Pfam" id="PF07715"/>
    </source>
</evidence>
<evidence type="ECO:0000256" key="1">
    <source>
        <dbReference type="ARBA" id="ARBA00004571"/>
    </source>
</evidence>
<evidence type="ECO:0000256" key="6">
    <source>
        <dbReference type="ARBA" id="ARBA00023077"/>
    </source>
</evidence>
<dbReference type="RefSeq" id="WP_242616811.1">
    <property type="nucleotide sequence ID" value="NZ_SHKP01000004.1"/>
</dbReference>
<keyword evidence="3 10" id="KW-0813">Transport</keyword>
<keyword evidence="8 15" id="KW-0675">Receptor</keyword>
<keyword evidence="4 10" id="KW-1134">Transmembrane beta strand</keyword>
<evidence type="ECO:0000313" key="16">
    <source>
        <dbReference type="Proteomes" id="UP000293671"/>
    </source>
</evidence>
<keyword evidence="9 10" id="KW-0998">Cell outer membrane</keyword>
<dbReference type="AlphaFoldDB" id="A0A4Q7W049"/>